<dbReference type="EMBL" id="ASPP01027494">
    <property type="protein sequence ID" value="ETO06098.1"/>
    <property type="molecule type" value="Genomic_DNA"/>
</dbReference>
<comment type="caution">
    <text evidence="2">The sequence shown here is derived from an EMBL/GenBank/DDBJ whole genome shotgun (WGS) entry which is preliminary data.</text>
</comment>
<evidence type="ECO:0000313" key="3">
    <source>
        <dbReference type="Proteomes" id="UP000023152"/>
    </source>
</evidence>
<reference evidence="2 3" key="1">
    <citation type="journal article" date="2013" name="Curr. Biol.">
        <title>The Genome of the Foraminiferan Reticulomyxa filosa.</title>
        <authorList>
            <person name="Glockner G."/>
            <person name="Hulsmann N."/>
            <person name="Schleicher M."/>
            <person name="Noegel A.A."/>
            <person name="Eichinger L."/>
            <person name="Gallinger C."/>
            <person name="Pawlowski J."/>
            <person name="Sierra R."/>
            <person name="Euteneuer U."/>
            <person name="Pillet L."/>
            <person name="Moustafa A."/>
            <person name="Platzer M."/>
            <person name="Groth M."/>
            <person name="Szafranski K."/>
            <person name="Schliwa M."/>
        </authorList>
    </citation>
    <scope>NUCLEOTIDE SEQUENCE [LARGE SCALE GENOMIC DNA]</scope>
</reference>
<dbReference type="Gene3D" id="3.60.10.10">
    <property type="entry name" value="Endonuclease/exonuclease/phosphatase"/>
    <property type="match status" value="1"/>
</dbReference>
<dbReference type="OrthoDB" id="410381at2759"/>
<evidence type="ECO:0000259" key="1">
    <source>
        <dbReference type="Pfam" id="PF14529"/>
    </source>
</evidence>
<name>X6LVY1_RETFI</name>
<protein>
    <recommendedName>
        <fullName evidence="1">Endonuclease/exonuclease/phosphatase domain-containing protein</fullName>
    </recommendedName>
</protein>
<evidence type="ECO:0000313" key="2">
    <source>
        <dbReference type="EMBL" id="ETO06098.1"/>
    </source>
</evidence>
<feature type="domain" description="Endonuclease/exonuclease/phosphatase" evidence="1">
    <location>
        <begin position="12"/>
        <end position="144"/>
    </location>
</feature>
<dbReference type="InterPro" id="IPR036691">
    <property type="entry name" value="Endo/exonu/phosph_ase_sf"/>
</dbReference>
<organism evidence="2 3">
    <name type="scientific">Reticulomyxa filosa</name>
    <dbReference type="NCBI Taxonomy" id="46433"/>
    <lineage>
        <taxon>Eukaryota</taxon>
        <taxon>Sar</taxon>
        <taxon>Rhizaria</taxon>
        <taxon>Retaria</taxon>
        <taxon>Foraminifera</taxon>
        <taxon>Monothalamids</taxon>
        <taxon>Reticulomyxidae</taxon>
        <taxon>Reticulomyxa</taxon>
    </lineage>
</organism>
<gene>
    <name evidence="2" type="ORF">RFI_31298</name>
</gene>
<sequence>MIATLSREKIGIIFVYIPPYEIVYDERITKTFADLSNRIEVLDQLQFRILIMGDFNARILQTGDSFFNENGHRLQSLCEQYSLEILNTKFTYKKRTFHKLNTNKEVGSIIDYAMIKRNELWNNIDTQLDMTIIEEFVDSDHFPIKVTFNINNNKTCRNELKRMPIIKITRDKAKLTHVAQAFEEKCNKIKLKDTFKNLSCNKDISDYNKTTKCYDTFMYNLYDCLIDNDAICCNEHNRSNKTKITGDINDILLKINETLQNTQ</sequence>
<proteinExistence type="predicted"/>
<dbReference type="Proteomes" id="UP000023152">
    <property type="component" value="Unassembled WGS sequence"/>
</dbReference>
<accession>X6LVY1</accession>
<dbReference type="InterPro" id="IPR005135">
    <property type="entry name" value="Endo/exonuclease/phosphatase"/>
</dbReference>
<dbReference type="AlphaFoldDB" id="X6LVY1"/>
<keyword evidence="3" id="KW-1185">Reference proteome</keyword>
<dbReference type="SUPFAM" id="SSF56219">
    <property type="entry name" value="DNase I-like"/>
    <property type="match status" value="1"/>
</dbReference>
<dbReference type="GO" id="GO:0003824">
    <property type="term" value="F:catalytic activity"/>
    <property type="evidence" value="ECO:0007669"/>
    <property type="project" value="InterPro"/>
</dbReference>
<dbReference type="Pfam" id="PF14529">
    <property type="entry name" value="Exo_endo_phos_2"/>
    <property type="match status" value="1"/>
</dbReference>